<dbReference type="EMBL" id="QRLF01000001">
    <property type="protein sequence ID" value="RHI97587.1"/>
    <property type="molecule type" value="Genomic_DNA"/>
</dbReference>
<comment type="caution">
    <text evidence="1">The sequence shown here is derived from an EMBL/GenBank/DDBJ whole genome shotgun (WGS) entry which is preliminary data.</text>
</comment>
<name>A0A415BXD3_PHOVU</name>
<evidence type="ECO:0000313" key="1">
    <source>
        <dbReference type="EMBL" id="RHI97587.1"/>
    </source>
</evidence>
<dbReference type="RefSeq" id="WP_118289628.1">
    <property type="nucleotide sequence ID" value="NZ_QRLF01000001.1"/>
</dbReference>
<dbReference type="Proteomes" id="UP000285777">
    <property type="component" value="Unassembled WGS sequence"/>
</dbReference>
<evidence type="ECO:0000313" key="2">
    <source>
        <dbReference type="Proteomes" id="UP000285777"/>
    </source>
</evidence>
<accession>A0A415BXD3</accession>
<organism evidence="1 2">
    <name type="scientific">Phocaeicola vulgatus</name>
    <name type="common">Bacteroides vulgatus</name>
    <dbReference type="NCBI Taxonomy" id="821"/>
    <lineage>
        <taxon>Bacteria</taxon>
        <taxon>Pseudomonadati</taxon>
        <taxon>Bacteroidota</taxon>
        <taxon>Bacteroidia</taxon>
        <taxon>Bacteroidales</taxon>
        <taxon>Bacteroidaceae</taxon>
        <taxon>Phocaeicola</taxon>
    </lineage>
</organism>
<reference evidence="1 2" key="1">
    <citation type="submission" date="2018-08" db="EMBL/GenBank/DDBJ databases">
        <title>A genome reference for cultivated species of the human gut microbiota.</title>
        <authorList>
            <person name="Zou Y."/>
            <person name="Xue W."/>
            <person name="Luo G."/>
        </authorList>
    </citation>
    <scope>NUCLEOTIDE SEQUENCE [LARGE SCALE GENOMIC DNA]</scope>
    <source>
        <strain evidence="1 2">AM13-21</strain>
    </source>
</reference>
<dbReference type="AlphaFoldDB" id="A0A415BXD3"/>
<sequence>MARLSYLRVHKQNENGKDRNFKSGSWWSAFYRYWTMINGRNCTDKEILADSAETKAHDMNLFLSTKSEAGHDCAPPQ</sequence>
<proteinExistence type="predicted"/>
<gene>
    <name evidence="1" type="ORF">DW150_00900</name>
</gene>
<protein>
    <submittedName>
        <fullName evidence="1">Uncharacterized protein</fullName>
    </submittedName>
</protein>